<accession>A0A0D3BGL9</accession>
<reference evidence="3 4" key="1">
    <citation type="journal article" date="2014" name="Genome Biol.">
        <title>Transcriptome and methylome profiling reveals relics of genome dominance in the mesopolyploid Brassica oleracea.</title>
        <authorList>
            <person name="Parkin I.A."/>
            <person name="Koh C."/>
            <person name="Tang H."/>
            <person name="Robinson S.J."/>
            <person name="Kagale S."/>
            <person name="Clarke W.E."/>
            <person name="Town C.D."/>
            <person name="Nixon J."/>
            <person name="Krishnakumar V."/>
            <person name="Bidwell S.L."/>
            <person name="Denoeud F."/>
            <person name="Belcram H."/>
            <person name="Links M.G."/>
            <person name="Just J."/>
            <person name="Clarke C."/>
            <person name="Bender T."/>
            <person name="Huebert T."/>
            <person name="Mason A.S."/>
            <person name="Pires J.C."/>
            <person name="Barker G."/>
            <person name="Moore J."/>
            <person name="Walley P.G."/>
            <person name="Manoli S."/>
            <person name="Batley J."/>
            <person name="Edwards D."/>
            <person name="Nelson M.N."/>
            <person name="Wang X."/>
            <person name="Paterson A.H."/>
            <person name="King G."/>
            <person name="Bancroft I."/>
            <person name="Chalhoub B."/>
            <person name="Sharpe A.G."/>
        </authorList>
    </citation>
    <scope>NUCLEOTIDE SEQUENCE</scope>
    <source>
        <strain evidence="3 4">cv. TO1000</strain>
    </source>
</reference>
<evidence type="ECO:0000313" key="3">
    <source>
        <dbReference type="EnsemblPlants" id="Bo3g118470.1"/>
    </source>
</evidence>
<dbReference type="PROSITE" id="PS50835">
    <property type="entry name" value="IG_LIKE"/>
    <property type="match status" value="1"/>
</dbReference>
<feature type="domain" description="Ig-like" evidence="2">
    <location>
        <begin position="152"/>
        <end position="242"/>
    </location>
</feature>
<reference evidence="3" key="2">
    <citation type="submission" date="2015-03" db="UniProtKB">
        <authorList>
            <consortium name="EnsemblPlants"/>
        </authorList>
    </citation>
    <scope>IDENTIFICATION</scope>
</reference>
<evidence type="ECO:0000313" key="4">
    <source>
        <dbReference type="Proteomes" id="UP000032141"/>
    </source>
</evidence>
<dbReference type="Proteomes" id="UP000032141">
    <property type="component" value="Chromosome C3"/>
</dbReference>
<dbReference type="AlphaFoldDB" id="A0A0D3BGL9"/>
<dbReference type="HOGENOM" id="CLU_576661_0_0_1"/>
<dbReference type="EnsemblPlants" id="Bo3g118470.1">
    <property type="protein sequence ID" value="Bo3g118470.1"/>
    <property type="gene ID" value="Bo3g118470"/>
</dbReference>
<evidence type="ECO:0000259" key="2">
    <source>
        <dbReference type="PROSITE" id="PS50835"/>
    </source>
</evidence>
<name>A0A0D3BGL9_BRAOL</name>
<feature type="region of interest" description="Disordered" evidence="1">
    <location>
        <begin position="438"/>
        <end position="474"/>
    </location>
</feature>
<proteinExistence type="predicted"/>
<organism evidence="3 4">
    <name type="scientific">Brassica oleracea var. oleracea</name>
    <dbReference type="NCBI Taxonomy" id="109376"/>
    <lineage>
        <taxon>Eukaryota</taxon>
        <taxon>Viridiplantae</taxon>
        <taxon>Streptophyta</taxon>
        <taxon>Embryophyta</taxon>
        <taxon>Tracheophyta</taxon>
        <taxon>Spermatophyta</taxon>
        <taxon>Magnoliopsida</taxon>
        <taxon>eudicotyledons</taxon>
        <taxon>Gunneridae</taxon>
        <taxon>Pentapetalae</taxon>
        <taxon>rosids</taxon>
        <taxon>malvids</taxon>
        <taxon>Brassicales</taxon>
        <taxon>Brassicaceae</taxon>
        <taxon>Brassiceae</taxon>
        <taxon>Brassica</taxon>
    </lineage>
</organism>
<keyword evidence="4" id="KW-1185">Reference proteome</keyword>
<feature type="compositionally biased region" description="Basic and acidic residues" evidence="1">
    <location>
        <begin position="442"/>
        <end position="451"/>
    </location>
</feature>
<protein>
    <recommendedName>
        <fullName evidence="2">Ig-like domain-containing protein</fullName>
    </recommendedName>
</protein>
<dbReference type="InterPro" id="IPR007110">
    <property type="entry name" value="Ig-like_dom"/>
</dbReference>
<sequence>MIRKSMREASVGEKYSGIEFLQTPGKTPASGSPLGDTPGPQQFASSRDLEKTSDGLYEILQHRVEPLRGYIARFNQEKVAIPECSIPTAISTFKRGLLPDGDVYKELTKYQCKTMEDVMSRAWAHVKWEEDVASRAKAQLKQDHYTFHGFTPRRSGTAPNGGPRLTTTLPCYYKGTNDIYWPIPIWQYPKSKISWFINYRSRRIHSTTCLLPPIIPRKRHYIYSCKISQPQPPGGKKQLLLTRSMVHPAGNTSPREDSTRLTSVARSNKGIHKSDLYICWFLPVPGPNLKADLYNLGQEEPEEELLEILHAYQATRHTRQPLRANWRTTFLFSCSAKKPCLSAENTAALPPAKEPGKMLILHQGVLVFIPSTHLEQMGVPDPRSQLPGSGSRVPTTLLPLFLAMYPDIPMSKTRQRGKQGQMSLALTHGATCINNSHQHACGKGDSRRGDESSNDVQKMLRVAHPKGSRERPGR</sequence>
<dbReference type="Gramene" id="Bo3g118470.1">
    <property type="protein sequence ID" value="Bo3g118470.1"/>
    <property type="gene ID" value="Bo3g118470"/>
</dbReference>
<evidence type="ECO:0000256" key="1">
    <source>
        <dbReference type="SAM" id="MobiDB-lite"/>
    </source>
</evidence>
<feature type="region of interest" description="Disordered" evidence="1">
    <location>
        <begin position="17"/>
        <end position="46"/>
    </location>
</feature>